<evidence type="ECO:0000256" key="5">
    <source>
        <dbReference type="SAM" id="Phobius"/>
    </source>
</evidence>
<keyword evidence="2 5" id="KW-0812">Transmembrane</keyword>
<dbReference type="InterPro" id="IPR051617">
    <property type="entry name" value="UNC-93-like_regulator"/>
</dbReference>
<dbReference type="EMBL" id="VYYT01000348">
    <property type="protein sequence ID" value="KAK2740569.1"/>
    <property type="molecule type" value="Genomic_DNA"/>
</dbReference>
<dbReference type="AlphaFoldDB" id="A0AAD9Y6Y3"/>
<feature type="transmembrane region" description="Helical" evidence="5">
    <location>
        <begin position="118"/>
        <end position="142"/>
    </location>
</feature>
<accession>A0AAD9Y6Y3</accession>
<dbReference type="GO" id="GO:0016020">
    <property type="term" value="C:membrane"/>
    <property type="evidence" value="ECO:0007669"/>
    <property type="project" value="UniProtKB-SubCell"/>
</dbReference>
<feature type="transmembrane region" description="Helical" evidence="5">
    <location>
        <begin position="189"/>
        <end position="209"/>
    </location>
</feature>
<name>A0AAD9Y6Y3_COLKA</name>
<reference evidence="6" key="1">
    <citation type="submission" date="2023-02" db="EMBL/GenBank/DDBJ databases">
        <title>Colletotrichum kahawae CIFC_Que2 genome sequencing and assembly.</title>
        <authorList>
            <person name="Baroncelli R."/>
        </authorList>
    </citation>
    <scope>NUCLEOTIDE SEQUENCE</scope>
    <source>
        <strain evidence="6">CIFC_Que2</strain>
    </source>
</reference>
<dbReference type="PANTHER" id="PTHR23294:SF59">
    <property type="entry name" value="UNC93-LIKE PROTEIN C922.05C"/>
    <property type="match status" value="1"/>
</dbReference>
<dbReference type="InterPro" id="IPR036259">
    <property type="entry name" value="MFS_trans_sf"/>
</dbReference>
<dbReference type="Gene3D" id="1.20.1250.20">
    <property type="entry name" value="MFS general substrate transporter like domains"/>
    <property type="match status" value="1"/>
</dbReference>
<feature type="transmembrane region" description="Helical" evidence="5">
    <location>
        <begin position="355"/>
        <end position="380"/>
    </location>
</feature>
<gene>
    <name evidence="6" type="ORF">CKAH01_18574</name>
</gene>
<evidence type="ECO:0000313" key="7">
    <source>
        <dbReference type="Proteomes" id="UP001281614"/>
    </source>
</evidence>
<keyword evidence="7" id="KW-1185">Reference proteome</keyword>
<feature type="transmembrane region" description="Helical" evidence="5">
    <location>
        <begin position="69"/>
        <end position="86"/>
    </location>
</feature>
<proteinExistence type="predicted"/>
<feature type="transmembrane region" description="Helical" evidence="5">
    <location>
        <begin position="422"/>
        <end position="440"/>
    </location>
</feature>
<feature type="transmembrane region" description="Helical" evidence="5">
    <location>
        <begin position="247"/>
        <end position="267"/>
    </location>
</feature>
<dbReference type="Pfam" id="PF05978">
    <property type="entry name" value="UNC-93"/>
    <property type="match status" value="1"/>
</dbReference>
<feature type="transmembrane region" description="Helical" evidence="5">
    <location>
        <begin position="93"/>
        <end position="112"/>
    </location>
</feature>
<keyword evidence="4 5" id="KW-0472">Membrane</keyword>
<organism evidence="6 7">
    <name type="scientific">Colletotrichum kahawae</name>
    <name type="common">Coffee berry disease fungus</name>
    <dbReference type="NCBI Taxonomy" id="34407"/>
    <lineage>
        <taxon>Eukaryota</taxon>
        <taxon>Fungi</taxon>
        <taxon>Dikarya</taxon>
        <taxon>Ascomycota</taxon>
        <taxon>Pezizomycotina</taxon>
        <taxon>Sordariomycetes</taxon>
        <taxon>Hypocreomycetidae</taxon>
        <taxon>Glomerellales</taxon>
        <taxon>Glomerellaceae</taxon>
        <taxon>Colletotrichum</taxon>
        <taxon>Colletotrichum gloeosporioides species complex</taxon>
    </lineage>
</organism>
<feature type="transmembrane region" description="Helical" evidence="5">
    <location>
        <begin position="154"/>
        <end position="177"/>
    </location>
</feature>
<dbReference type="PANTHER" id="PTHR23294">
    <property type="entry name" value="ET TRANSLATION PRODUCT-RELATED"/>
    <property type="match status" value="1"/>
</dbReference>
<comment type="caution">
    <text evidence="6">The sequence shown here is derived from an EMBL/GenBank/DDBJ whole genome shotgun (WGS) entry which is preliminary data.</text>
</comment>
<feature type="transmembrane region" description="Helical" evidence="5">
    <location>
        <begin position="311"/>
        <end position="335"/>
    </location>
</feature>
<feature type="transmembrane region" description="Helical" evidence="5">
    <location>
        <begin position="279"/>
        <end position="299"/>
    </location>
</feature>
<comment type="subcellular location">
    <subcellularLocation>
        <location evidence="1">Membrane</location>
        <topology evidence="1">Multi-pass membrane protein</topology>
    </subcellularLocation>
</comment>
<evidence type="ECO:0000256" key="3">
    <source>
        <dbReference type="ARBA" id="ARBA00022989"/>
    </source>
</evidence>
<keyword evidence="3 5" id="KW-1133">Transmembrane helix</keyword>
<evidence type="ECO:0000256" key="1">
    <source>
        <dbReference type="ARBA" id="ARBA00004141"/>
    </source>
</evidence>
<dbReference type="Proteomes" id="UP001281614">
    <property type="component" value="Unassembled WGS sequence"/>
</dbReference>
<feature type="transmembrane region" description="Helical" evidence="5">
    <location>
        <begin position="28"/>
        <end position="49"/>
    </location>
</feature>
<protein>
    <submittedName>
        <fullName evidence="6">Transmembrane transporter-like protein</fullName>
    </submittedName>
</protein>
<evidence type="ECO:0000256" key="2">
    <source>
        <dbReference type="ARBA" id="ARBA00022692"/>
    </source>
</evidence>
<evidence type="ECO:0000313" key="6">
    <source>
        <dbReference type="EMBL" id="KAK2740569.1"/>
    </source>
</evidence>
<sequence length="489" mass="53646">MSSSKDSGEVTVQEECQHLSKWRVSSPFFQTVLVGIVLFLNPGTYLAITGLGAGGKQPELIGIVNDANVLLYSLFGASAVVGGGVINKIGPRYSLMLGVTGYPVYCGSLWWIDKGEGKWFVLFGGAWLGISAGILWAVQGYICTCYPVESEKGFYIATTWILNALGSVVGSAVVLGINVTNTSSSGVPPAVYLTFICLECAGIFVAALLMDPNKIRRNDGRPIASFNTESWSRELKSLFLTLKEPKMTLITLAIYSCEMYLSLSGSFNSFYFNSRTRSLANFCYWVIQVIGSAAIAWTCDASIFGRRRRRAFISAVFVAVIMGGTWIALLAFLASNNFDRAGPVLGIDWTDGRRFAGPFALYMFLGASYPIFQNFLIWVYSSFTNEPRTLGRYSGYFKGVQAWGTATAFGLDSRSVSFLHQAIVYAILMLGGLVLASFSVHQYTSDTRYGQEEGVVVPEAFDRAMRNVPEDSTAKVQRLDEQSWAQKRE</sequence>
<dbReference type="InterPro" id="IPR010291">
    <property type="entry name" value="Ion_channel_UNC-93"/>
</dbReference>
<dbReference type="SUPFAM" id="SSF103473">
    <property type="entry name" value="MFS general substrate transporter"/>
    <property type="match status" value="1"/>
</dbReference>
<evidence type="ECO:0000256" key="4">
    <source>
        <dbReference type="ARBA" id="ARBA00023136"/>
    </source>
</evidence>